<keyword evidence="1 5" id="KW-0596">Phosphopantetheine</keyword>
<dbReference type="GO" id="GO:0036370">
    <property type="term" value="F:D-alanyl carrier activity"/>
    <property type="evidence" value="ECO:0007669"/>
    <property type="project" value="UniProtKB-UniRule"/>
</dbReference>
<dbReference type="InterPro" id="IPR036736">
    <property type="entry name" value="ACP-like_sf"/>
</dbReference>
<keyword evidence="7" id="KW-0436">Ligase</keyword>
<comment type="function">
    <text evidence="5">Carrier protein involved in the D-alanylation of lipoteichoic acid (LTA). The loading of thioester-linked D-alanine onto DltC is catalyzed by D-alanine--D-alanyl carrier protein ligase DltA. The DltC-carried D-alanyl group is further transferred to cell membrane phosphatidylglycerol (PG) by forming an ester bond, probably catalyzed by DltD. D-alanylation of LTA plays an important role in modulating the properties of the cell wall in Gram-positive bacteria, influencing the net charge of the cell wall.</text>
</comment>
<comment type="pathway">
    <text evidence="5">Cell wall biogenesis; lipoteichoic acid biosynthesis.</text>
</comment>
<protein>
    <recommendedName>
        <fullName evidence="5">D-alanyl carrier protein</fullName>
        <shortName evidence="5">DCP</shortName>
    </recommendedName>
    <alternativeName>
        <fullName evidence="5">D-alanine--poly(phosphoribitol) ligase subunit 2</fullName>
    </alternativeName>
</protein>
<evidence type="ECO:0000256" key="1">
    <source>
        <dbReference type="ARBA" id="ARBA00022450"/>
    </source>
</evidence>
<evidence type="ECO:0000256" key="3">
    <source>
        <dbReference type="ARBA" id="ARBA00022553"/>
    </source>
</evidence>
<feature type="domain" description="Carrier" evidence="6">
    <location>
        <begin position="1"/>
        <end position="77"/>
    </location>
</feature>
<accession>A0A8A4UYG4</accession>
<dbReference type="Gene3D" id="1.10.1200.10">
    <property type="entry name" value="ACP-like"/>
    <property type="match status" value="1"/>
</dbReference>
<evidence type="ECO:0000256" key="4">
    <source>
        <dbReference type="ARBA" id="ARBA00023316"/>
    </source>
</evidence>
<dbReference type="Proteomes" id="UP000663932">
    <property type="component" value="Chromosome"/>
</dbReference>
<dbReference type="EMBL" id="CP071801">
    <property type="protein sequence ID" value="QTD67356.1"/>
    <property type="molecule type" value="Genomic_DNA"/>
</dbReference>
<keyword evidence="3 5" id="KW-0597">Phosphoprotein</keyword>
<feature type="modified residue" description="O-(pantetheine 4'-phosphoryl)serine" evidence="5">
    <location>
        <position position="35"/>
    </location>
</feature>
<dbReference type="NCBIfam" id="NF003464">
    <property type="entry name" value="PRK05087.1"/>
    <property type="match status" value="1"/>
</dbReference>
<dbReference type="GO" id="GO:0071555">
    <property type="term" value="P:cell wall organization"/>
    <property type="evidence" value="ECO:0007669"/>
    <property type="project" value="UniProtKB-KW"/>
</dbReference>
<dbReference type="NCBIfam" id="TIGR01688">
    <property type="entry name" value="dltC"/>
    <property type="match status" value="1"/>
</dbReference>
<sequence length="79" mass="8934">MDTKQAVLDILNELTGEDLSDQMDENIFENGLLDSMATVQMLLELQDKCGVTAPVSEFHHEDWDTPNKIIAKVESLRNE</sequence>
<dbReference type="InterPro" id="IPR003230">
    <property type="entry name" value="DltC"/>
</dbReference>
<dbReference type="PROSITE" id="PS50075">
    <property type="entry name" value="CARRIER"/>
    <property type="match status" value="1"/>
</dbReference>
<reference evidence="7" key="1">
    <citation type="submission" date="2021-03" db="EMBL/GenBank/DDBJ databases">
        <title>Whole genome sequence of Lactobacillus gasseri HL75.</title>
        <authorList>
            <person name="Kim J.-M."/>
            <person name="Chung S.H."/>
            <person name="Kim J.-S."/>
        </authorList>
    </citation>
    <scope>NUCLEOTIDE SEQUENCE</scope>
    <source>
        <strain evidence="7">HL75</strain>
    </source>
</reference>
<keyword evidence="4 5" id="KW-0961">Cell wall biogenesis/degradation</keyword>
<organism evidence="7 8">
    <name type="scientific">Lactobacillus gasseri</name>
    <dbReference type="NCBI Taxonomy" id="1596"/>
    <lineage>
        <taxon>Bacteria</taxon>
        <taxon>Bacillati</taxon>
        <taxon>Bacillota</taxon>
        <taxon>Bacilli</taxon>
        <taxon>Lactobacillales</taxon>
        <taxon>Lactobacillaceae</taxon>
        <taxon>Lactobacillus</taxon>
    </lineage>
</organism>
<evidence type="ECO:0000256" key="2">
    <source>
        <dbReference type="ARBA" id="ARBA00022490"/>
    </source>
</evidence>
<dbReference type="HAMAP" id="MF_00565">
    <property type="entry name" value="DltC"/>
    <property type="match status" value="1"/>
</dbReference>
<evidence type="ECO:0000313" key="8">
    <source>
        <dbReference type="Proteomes" id="UP000663932"/>
    </source>
</evidence>
<evidence type="ECO:0000256" key="5">
    <source>
        <dbReference type="HAMAP-Rule" id="MF_00565"/>
    </source>
</evidence>
<comment type="similarity">
    <text evidence="5">Belongs to the DltC family.</text>
</comment>
<comment type="subcellular location">
    <subcellularLocation>
        <location evidence="5">Cytoplasm</location>
    </subcellularLocation>
</comment>
<dbReference type="UniPathway" id="UPA00556"/>
<dbReference type="SUPFAM" id="SSF47336">
    <property type="entry name" value="ACP-like"/>
    <property type="match status" value="1"/>
</dbReference>
<dbReference type="RefSeq" id="WP_144231362.1">
    <property type="nucleotide sequence ID" value="NZ_CABHMU010000006.1"/>
</dbReference>
<dbReference type="AlphaFoldDB" id="A0A8A4UYG4"/>
<dbReference type="GO" id="GO:0016874">
    <property type="term" value="F:ligase activity"/>
    <property type="evidence" value="ECO:0007669"/>
    <property type="project" value="UniProtKB-KW"/>
</dbReference>
<name>A0A8A4UYG4_LACGS</name>
<dbReference type="GO" id="GO:0070395">
    <property type="term" value="P:lipoteichoic acid biosynthetic process"/>
    <property type="evidence" value="ECO:0007669"/>
    <property type="project" value="UniProtKB-UniRule"/>
</dbReference>
<proteinExistence type="inferred from homology"/>
<dbReference type="Pfam" id="PF00550">
    <property type="entry name" value="PP-binding"/>
    <property type="match status" value="1"/>
</dbReference>
<evidence type="ECO:0000259" key="6">
    <source>
        <dbReference type="PROSITE" id="PS50075"/>
    </source>
</evidence>
<gene>
    <name evidence="5 7" type="primary">dltC</name>
    <name evidence="7" type="ORF">J3E67_001819</name>
</gene>
<evidence type="ECO:0000313" key="7">
    <source>
        <dbReference type="EMBL" id="QTD67356.1"/>
    </source>
</evidence>
<dbReference type="InterPro" id="IPR009081">
    <property type="entry name" value="PP-bd_ACP"/>
</dbReference>
<keyword evidence="2 5" id="KW-0963">Cytoplasm</keyword>
<comment type="PTM">
    <text evidence="5">4'-phosphopantetheine is transferred from CoA to a specific serine of apo-DCP.</text>
</comment>
<dbReference type="GO" id="GO:0005737">
    <property type="term" value="C:cytoplasm"/>
    <property type="evidence" value="ECO:0007669"/>
    <property type="project" value="UniProtKB-SubCell"/>
</dbReference>